<gene>
    <name evidence="2" type="ORF">AVDCRST_MAG42-2821</name>
</gene>
<accession>A0A6J4IVH3</accession>
<feature type="non-terminal residue" evidence="2">
    <location>
        <position position="1"/>
    </location>
</feature>
<evidence type="ECO:0000256" key="1">
    <source>
        <dbReference type="SAM" id="MobiDB-lite"/>
    </source>
</evidence>
<reference evidence="2" key="1">
    <citation type="submission" date="2020-02" db="EMBL/GenBank/DDBJ databases">
        <authorList>
            <person name="Meier V. D."/>
        </authorList>
    </citation>
    <scope>NUCLEOTIDE SEQUENCE</scope>
    <source>
        <strain evidence="2">AVDCRST_MAG42</strain>
    </source>
</reference>
<dbReference type="EMBL" id="CADCTA010000099">
    <property type="protein sequence ID" value="CAA9262777.1"/>
    <property type="molecule type" value="Genomic_DNA"/>
</dbReference>
<dbReference type="AlphaFoldDB" id="A0A6J4IVH3"/>
<feature type="region of interest" description="Disordered" evidence="1">
    <location>
        <begin position="1"/>
        <end position="28"/>
    </location>
</feature>
<feature type="non-terminal residue" evidence="2">
    <location>
        <position position="99"/>
    </location>
</feature>
<organism evidence="2">
    <name type="scientific">uncultured Chthoniobacterales bacterium</name>
    <dbReference type="NCBI Taxonomy" id="1836801"/>
    <lineage>
        <taxon>Bacteria</taxon>
        <taxon>Pseudomonadati</taxon>
        <taxon>Verrucomicrobiota</taxon>
        <taxon>Spartobacteria</taxon>
        <taxon>Chthoniobacterales</taxon>
        <taxon>environmental samples</taxon>
    </lineage>
</organism>
<proteinExistence type="predicted"/>
<evidence type="ECO:0000313" key="2">
    <source>
        <dbReference type="EMBL" id="CAA9262777.1"/>
    </source>
</evidence>
<protein>
    <submittedName>
        <fullName evidence="2">Uncharacterized protein</fullName>
    </submittedName>
</protein>
<sequence length="99" mass="10841">EDAQPAQSSIRHGEMVMPAKRELPPVGGRVRSGIRRRAFVLGATSHDPQSEQDRSRRGSNVCGTRAGDAQRVLRALRQWPDGRGVLVIHPGTATDEIFC</sequence>
<feature type="region of interest" description="Disordered" evidence="1">
    <location>
        <begin position="42"/>
        <end position="63"/>
    </location>
</feature>
<name>A0A6J4IVH3_9BACT</name>
<feature type="compositionally biased region" description="Basic and acidic residues" evidence="1">
    <location>
        <begin position="11"/>
        <end position="23"/>
    </location>
</feature>
<feature type="compositionally biased region" description="Polar residues" evidence="1">
    <location>
        <begin position="1"/>
        <end position="10"/>
    </location>
</feature>